<evidence type="ECO:0000259" key="13">
    <source>
        <dbReference type="Pfam" id="PF19269"/>
    </source>
</evidence>
<dbReference type="Gene3D" id="1.10.10.350">
    <property type="match status" value="1"/>
</dbReference>
<comment type="catalytic activity">
    <reaction evidence="10 11">
        <text>tRNA(Glu) + L-glutamate + ATP = L-glutamyl-tRNA(Glu) + AMP + diphosphate</text>
        <dbReference type="Rhea" id="RHEA:23540"/>
        <dbReference type="Rhea" id="RHEA-COMP:9663"/>
        <dbReference type="Rhea" id="RHEA-COMP:9680"/>
        <dbReference type="ChEBI" id="CHEBI:29985"/>
        <dbReference type="ChEBI" id="CHEBI:30616"/>
        <dbReference type="ChEBI" id="CHEBI:33019"/>
        <dbReference type="ChEBI" id="CHEBI:78442"/>
        <dbReference type="ChEBI" id="CHEBI:78520"/>
        <dbReference type="ChEBI" id="CHEBI:456215"/>
        <dbReference type="EC" id="6.1.1.17"/>
    </reaction>
</comment>
<dbReference type="GO" id="GO:0005829">
    <property type="term" value="C:cytosol"/>
    <property type="evidence" value="ECO:0007669"/>
    <property type="project" value="TreeGrafter"/>
</dbReference>
<dbReference type="STRING" id="690567.285"/>
<comment type="subunit">
    <text evidence="3 11">Monomer.</text>
</comment>
<sequence length="483" mass="55199">MKKPKVRFAPSPTGPLHIGGARSALFNYLFAAHQGGELVLRIEDTDLERSRQEYEEEIVASLKWLGINWTEGIEAGGDNGPYRQTERLDIYRHYTQQLLDQGLAYYCFCSQAELEQERQEQFARGITPHYGGKCNHLSEAEVKERLEAGEPASIRFRVPQNTIYVVNDLVRGQVSFESENSGDFIIVKSDGIPVYNFAVVIDDVLMGITHVVRAEEHLSNTPRQLMLYDALRFSRPEFAHISLILGSDRQKMSKRHGATSLIQYRELGYLPEALLNFLALLGWAPEGEQEIMSKEEIIAAFTLERVSKSPAVFDIDKLNWMNQQYIKKIATADLKNMLLPYINQTEYAADVAALPETKQLVLVDAIRDHLVCLSDVADLLDVFFRETEYEEQALVVLQKENVLPVLEMFKDEFPDYLEPQELQQFLKGIVKKTKLKPKDVYMPLRSALSGRTHGPELPFLIYIWGKDNTLVRLEKTIQKITDL</sequence>
<dbReference type="InterPro" id="IPR033910">
    <property type="entry name" value="GluRS_core"/>
</dbReference>
<dbReference type="PROSITE" id="PS00178">
    <property type="entry name" value="AA_TRNA_LIGASE_I"/>
    <property type="match status" value="1"/>
</dbReference>
<keyword evidence="11" id="KW-0479">Metal-binding</keyword>
<keyword evidence="6 11" id="KW-0547">Nucleotide-binding</keyword>
<feature type="short sequence motif" description="'KMSKS' region" evidence="11">
    <location>
        <begin position="251"/>
        <end position="255"/>
    </location>
</feature>
<feature type="binding site" evidence="11">
    <location>
        <position position="254"/>
    </location>
    <ligand>
        <name>ATP</name>
        <dbReference type="ChEBI" id="CHEBI:30616"/>
    </ligand>
</feature>
<dbReference type="RefSeq" id="WP_046494954.1">
    <property type="nucleotide sequence ID" value="NZ_CGIH01000004.1"/>
</dbReference>
<dbReference type="EMBL" id="CGIH01000004">
    <property type="protein sequence ID" value="CFX03861.1"/>
    <property type="molecule type" value="Genomic_DNA"/>
</dbReference>
<keyword evidence="4 11" id="KW-0963">Cytoplasm</keyword>
<keyword evidence="8 11" id="KW-0648">Protein biosynthesis</keyword>
<comment type="cofactor">
    <cofactor evidence="11">
        <name>Zn(2+)</name>
        <dbReference type="ChEBI" id="CHEBI:29105"/>
    </cofactor>
    <text evidence="11">Binds 1 zinc ion per subunit.</text>
</comment>
<dbReference type="Pfam" id="PF00749">
    <property type="entry name" value="tRNA-synt_1c"/>
    <property type="match status" value="1"/>
</dbReference>
<reference evidence="14 15" key="1">
    <citation type="submission" date="2015-03" db="EMBL/GenBank/DDBJ databases">
        <authorList>
            <person name="Murphy D."/>
        </authorList>
    </citation>
    <scope>NUCLEOTIDE SEQUENCE [LARGE SCALE GENOMIC DNA]</scope>
    <source>
        <strain evidence="14 15">OL-4</strain>
    </source>
</reference>
<dbReference type="GO" id="GO:0004818">
    <property type="term" value="F:glutamate-tRNA ligase activity"/>
    <property type="evidence" value="ECO:0007669"/>
    <property type="project" value="UniProtKB-UniRule"/>
</dbReference>
<dbReference type="InterPro" id="IPR014729">
    <property type="entry name" value="Rossmann-like_a/b/a_fold"/>
</dbReference>
<dbReference type="GO" id="GO:0000049">
    <property type="term" value="F:tRNA binding"/>
    <property type="evidence" value="ECO:0007669"/>
    <property type="project" value="InterPro"/>
</dbReference>
<evidence type="ECO:0000256" key="5">
    <source>
        <dbReference type="ARBA" id="ARBA00022598"/>
    </source>
</evidence>
<dbReference type="InterPro" id="IPR001412">
    <property type="entry name" value="aa-tRNA-synth_I_CS"/>
</dbReference>
<dbReference type="CDD" id="cd00808">
    <property type="entry name" value="GluRS_core"/>
    <property type="match status" value="1"/>
</dbReference>
<dbReference type="Proteomes" id="UP000045545">
    <property type="component" value="Unassembled WGS sequence"/>
</dbReference>
<evidence type="ECO:0000256" key="7">
    <source>
        <dbReference type="ARBA" id="ARBA00022840"/>
    </source>
</evidence>
<organism evidence="14 15">
    <name type="scientific">Syntrophomonas zehnderi OL-4</name>
    <dbReference type="NCBI Taxonomy" id="690567"/>
    <lineage>
        <taxon>Bacteria</taxon>
        <taxon>Bacillati</taxon>
        <taxon>Bacillota</taxon>
        <taxon>Clostridia</taxon>
        <taxon>Eubacteriales</taxon>
        <taxon>Syntrophomonadaceae</taxon>
        <taxon>Syntrophomonas</taxon>
    </lineage>
</organism>
<dbReference type="AlphaFoldDB" id="A0A0E3W2J5"/>
<dbReference type="PRINTS" id="PR00987">
    <property type="entry name" value="TRNASYNTHGLU"/>
</dbReference>
<evidence type="ECO:0000256" key="10">
    <source>
        <dbReference type="ARBA" id="ARBA00048351"/>
    </source>
</evidence>
<dbReference type="InterPro" id="IPR004527">
    <property type="entry name" value="Glu-tRNA-ligase_bac/mito"/>
</dbReference>
<evidence type="ECO:0000256" key="11">
    <source>
        <dbReference type="HAMAP-Rule" id="MF_00022"/>
    </source>
</evidence>
<dbReference type="InterPro" id="IPR049940">
    <property type="entry name" value="GluQ/Sye"/>
</dbReference>
<keyword evidence="15" id="KW-1185">Reference proteome</keyword>
<dbReference type="NCBIfam" id="TIGR00464">
    <property type="entry name" value="gltX_bact"/>
    <property type="match status" value="1"/>
</dbReference>
<evidence type="ECO:0000256" key="3">
    <source>
        <dbReference type="ARBA" id="ARBA00011245"/>
    </source>
</evidence>
<keyword evidence="9 11" id="KW-0030">Aminoacyl-tRNA synthetase</keyword>
<feature type="domain" description="Glutamyl/glutaminyl-tRNA synthetase class Ib catalytic" evidence="12">
    <location>
        <begin position="5"/>
        <end position="320"/>
    </location>
</feature>
<evidence type="ECO:0000256" key="2">
    <source>
        <dbReference type="ARBA" id="ARBA00007894"/>
    </source>
</evidence>
<dbReference type="EC" id="6.1.1.17" evidence="11"/>
<feature type="short sequence motif" description="'HIGH' region" evidence="11">
    <location>
        <begin position="10"/>
        <end position="20"/>
    </location>
</feature>
<feature type="binding site" evidence="11">
    <location>
        <position position="134"/>
    </location>
    <ligand>
        <name>Zn(2+)</name>
        <dbReference type="ChEBI" id="CHEBI:29105"/>
    </ligand>
</feature>
<name>A0A0E3W2J5_9FIRM</name>
<feature type="domain" description="Aminoacyl-tRNA synthetase class I anticodon-binding" evidence="13">
    <location>
        <begin position="336"/>
        <end position="477"/>
    </location>
</feature>
<dbReference type="PANTHER" id="PTHR43311:SF2">
    <property type="entry name" value="GLUTAMATE--TRNA LIGASE, MITOCHONDRIAL-RELATED"/>
    <property type="match status" value="1"/>
</dbReference>
<dbReference type="OrthoDB" id="9807503at2"/>
<evidence type="ECO:0000259" key="12">
    <source>
        <dbReference type="Pfam" id="PF00749"/>
    </source>
</evidence>
<dbReference type="InterPro" id="IPR045462">
    <property type="entry name" value="aa-tRNA-synth_I_cd-bd"/>
</dbReference>
<evidence type="ECO:0000256" key="4">
    <source>
        <dbReference type="ARBA" id="ARBA00022490"/>
    </source>
</evidence>
<comment type="function">
    <text evidence="11">Catalyzes the attachment of glutamate to tRNA(Glu) in a two-step reaction: glutamate is first activated by ATP to form Glu-AMP and then transferred to the acceptor end of tRNA(Glu).</text>
</comment>
<dbReference type="GO" id="GO:0006424">
    <property type="term" value="P:glutamyl-tRNA aminoacylation"/>
    <property type="evidence" value="ECO:0007669"/>
    <property type="project" value="UniProtKB-UniRule"/>
</dbReference>
<feature type="binding site" evidence="11">
    <location>
        <position position="109"/>
    </location>
    <ligand>
        <name>Zn(2+)</name>
        <dbReference type="ChEBI" id="CHEBI:29105"/>
    </ligand>
</feature>
<feature type="binding site" evidence="11">
    <location>
        <position position="136"/>
    </location>
    <ligand>
        <name>Zn(2+)</name>
        <dbReference type="ChEBI" id="CHEBI:29105"/>
    </ligand>
</feature>
<evidence type="ECO:0000256" key="8">
    <source>
        <dbReference type="ARBA" id="ARBA00022917"/>
    </source>
</evidence>
<evidence type="ECO:0000256" key="6">
    <source>
        <dbReference type="ARBA" id="ARBA00022741"/>
    </source>
</evidence>
<keyword evidence="11" id="KW-0862">Zinc</keyword>
<evidence type="ECO:0000313" key="14">
    <source>
        <dbReference type="EMBL" id="CFX03861.1"/>
    </source>
</evidence>
<protein>
    <recommendedName>
        <fullName evidence="11">Glutamate--tRNA ligase</fullName>
        <ecNumber evidence="11">6.1.1.17</ecNumber>
    </recommendedName>
    <alternativeName>
        <fullName evidence="11">Glutamyl-tRNA synthetase</fullName>
        <shortName evidence="11">GluRS</shortName>
    </alternativeName>
</protein>
<dbReference type="GO" id="GO:0008270">
    <property type="term" value="F:zinc ion binding"/>
    <property type="evidence" value="ECO:0007669"/>
    <property type="project" value="UniProtKB-UniRule"/>
</dbReference>
<proteinExistence type="inferred from homology"/>
<evidence type="ECO:0000313" key="15">
    <source>
        <dbReference type="Proteomes" id="UP000045545"/>
    </source>
</evidence>
<dbReference type="GO" id="GO:0005524">
    <property type="term" value="F:ATP binding"/>
    <property type="evidence" value="ECO:0007669"/>
    <property type="project" value="UniProtKB-UniRule"/>
</dbReference>
<gene>
    <name evidence="11" type="primary">gltX</name>
    <name evidence="14" type="ORF">285</name>
</gene>
<dbReference type="FunFam" id="3.40.50.620:FF:000007">
    <property type="entry name" value="Glutamate--tRNA ligase"/>
    <property type="match status" value="1"/>
</dbReference>
<keyword evidence="7 11" id="KW-0067">ATP-binding</keyword>
<dbReference type="InterPro" id="IPR020058">
    <property type="entry name" value="Glu/Gln-tRNA-synth_Ib_cat-dom"/>
</dbReference>
<comment type="similarity">
    <text evidence="2 11">Belongs to the class-I aminoacyl-tRNA synthetase family. Glutamate--tRNA ligase type 1 subfamily.</text>
</comment>
<dbReference type="SUPFAM" id="SSF48163">
    <property type="entry name" value="An anticodon-binding domain of class I aminoacyl-tRNA synthetases"/>
    <property type="match status" value="1"/>
</dbReference>
<dbReference type="HAMAP" id="MF_00022">
    <property type="entry name" value="Glu_tRNA_synth_type1"/>
    <property type="match status" value="1"/>
</dbReference>
<dbReference type="PANTHER" id="PTHR43311">
    <property type="entry name" value="GLUTAMATE--TRNA LIGASE"/>
    <property type="match status" value="1"/>
</dbReference>
<feature type="binding site" evidence="11">
    <location>
        <position position="107"/>
    </location>
    <ligand>
        <name>Zn(2+)</name>
        <dbReference type="ChEBI" id="CHEBI:29105"/>
    </ligand>
</feature>
<evidence type="ECO:0000256" key="9">
    <source>
        <dbReference type="ARBA" id="ARBA00023146"/>
    </source>
</evidence>
<dbReference type="Gene3D" id="3.40.50.620">
    <property type="entry name" value="HUPs"/>
    <property type="match status" value="1"/>
</dbReference>
<keyword evidence="5 11" id="KW-0436">Ligase</keyword>
<dbReference type="InterPro" id="IPR020751">
    <property type="entry name" value="aa-tRNA-synth_I_codon-bd_sub2"/>
</dbReference>
<dbReference type="InterPro" id="IPR000924">
    <property type="entry name" value="Glu/Gln-tRNA-synth"/>
</dbReference>
<dbReference type="Pfam" id="PF19269">
    <property type="entry name" value="Anticodon_2"/>
    <property type="match status" value="1"/>
</dbReference>
<dbReference type="SUPFAM" id="SSF52374">
    <property type="entry name" value="Nucleotidylyl transferase"/>
    <property type="match status" value="1"/>
</dbReference>
<evidence type="ECO:0000256" key="1">
    <source>
        <dbReference type="ARBA" id="ARBA00004496"/>
    </source>
</evidence>
<dbReference type="InterPro" id="IPR008925">
    <property type="entry name" value="aa_tRNA-synth_I_cd-bd_sf"/>
</dbReference>
<accession>A0A0E3W2J5</accession>
<comment type="subcellular location">
    <subcellularLocation>
        <location evidence="1 11">Cytoplasm</location>
    </subcellularLocation>
</comment>